<evidence type="ECO:0000259" key="5">
    <source>
        <dbReference type="SMART" id="SM00415"/>
    </source>
</evidence>
<organism evidence="6">
    <name type="scientific">Leptocylindrus aporus</name>
    <dbReference type="NCBI Taxonomy" id="1398097"/>
    <lineage>
        <taxon>Eukaryota</taxon>
        <taxon>Sar</taxon>
        <taxon>Stramenopiles</taxon>
        <taxon>Ochrophyta</taxon>
        <taxon>Bacillariophyta</taxon>
        <taxon>Coscinodiscophyceae</taxon>
        <taxon>Chaetocerotophycidae</taxon>
        <taxon>Leptocylindrales</taxon>
        <taxon>Leptocylindraceae</taxon>
        <taxon>Leptocylindrus</taxon>
    </lineage>
</organism>
<dbReference type="PANTHER" id="PTHR10015:SF206">
    <property type="entry name" value="HSF-TYPE DNA-BINDING DOMAIN-CONTAINING PROTEIN"/>
    <property type="match status" value="1"/>
</dbReference>
<evidence type="ECO:0000256" key="3">
    <source>
        <dbReference type="ARBA" id="ARBA00023242"/>
    </source>
</evidence>
<evidence type="ECO:0000256" key="4">
    <source>
        <dbReference type="RuleBase" id="RU004020"/>
    </source>
</evidence>
<dbReference type="InterPro" id="IPR036388">
    <property type="entry name" value="WH-like_DNA-bd_sf"/>
</dbReference>
<comment type="similarity">
    <text evidence="4">Belongs to the HSF family.</text>
</comment>
<sequence>MIDSSHTASTIYHDDINESSLTWSVQDRKMFEFDLDDECLKSLYGDRSGDAQISSDYELSLFTEALDAEDFNANPSTLACTTSATNGEDNGNGANMSSFPFDCFKDNNSQPAGYTAPSFEVTNPHVISPRATIPHTVSSSMIETKEREAFATDYPENFFEEDYESGFQNRNRYMDNTVPIPVPNDVRNVNDESIQSKLLLDFNIDPIPLSDIEENISTPSEGDVSATSDKGKGNCYVDHSYIDFSRVIDDNVNEASCVMGEKLEAILKFGGAIHKSHVGIIDQANSPNAMKTKTRNISNFPKKLMSVLDKNPDPSIISWLPHGRAFIVKDSKRFMSEINPSHFNSKQFKTFQRMLNMWGFKRLNGKRDQGAYYHQMFLKGMPNLVRKMKLNKRKNGKRPLPNPLNEPNFYQLSELRPL</sequence>
<dbReference type="SMART" id="SM00415">
    <property type="entry name" value="HSF"/>
    <property type="match status" value="1"/>
</dbReference>
<dbReference type="GO" id="GO:0043565">
    <property type="term" value="F:sequence-specific DNA binding"/>
    <property type="evidence" value="ECO:0007669"/>
    <property type="project" value="InterPro"/>
</dbReference>
<keyword evidence="2" id="KW-0238">DNA-binding</keyword>
<reference evidence="6" key="1">
    <citation type="submission" date="2021-01" db="EMBL/GenBank/DDBJ databases">
        <authorList>
            <person name="Corre E."/>
            <person name="Pelletier E."/>
            <person name="Niang G."/>
            <person name="Scheremetjew M."/>
            <person name="Finn R."/>
            <person name="Kale V."/>
            <person name="Holt S."/>
            <person name="Cochrane G."/>
            <person name="Meng A."/>
            <person name="Brown T."/>
            <person name="Cohen L."/>
        </authorList>
    </citation>
    <scope>NUCLEOTIDE SEQUENCE</scope>
    <source>
        <strain evidence="6">B651</strain>
    </source>
</reference>
<protein>
    <recommendedName>
        <fullName evidence="5">HSF-type DNA-binding domain-containing protein</fullName>
    </recommendedName>
</protein>
<evidence type="ECO:0000313" key="6">
    <source>
        <dbReference type="EMBL" id="CAD8574583.1"/>
    </source>
</evidence>
<dbReference type="GO" id="GO:0005634">
    <property type="term" value="C:nucleus"/>
    <property type="evidence" value="ECO:0007669"/>
    <property type="project" value="UniProtKB-SubCell"/>
</dbReference>
<dbReference type="GO" id="GO:0003700">
    <property type="term" value="F:DNA-binding transcription factor activity"/>
    <property type="evidence" value="ECO:0007669"/>
    <property type="project" value="InterPro"/>
</dbReference>
<dbReference type="InterPro" id="IPR000232">
    <property type="entry name" value="HSF_DNA-bd"/>
</dbReference>
<dbReference type="InterPro" id="IPR036390">
    <property type="entry name" value="WH_DNA-bd_sf"/>
</dbReference>
<gene>
    <name evidence="6" type="ORF">LDAN0322_LOCUS728</name>
</gene>
<dbReference type="EMBL" id="HBEU01001084">
    <property type="protein sequence ID" value="CAD8574583.1"/>
    <property type="molecule type" value="Transcribed_RNA"/>
</dbReference>
<evidence type="ECO:0000256" key="1">
    <source>
        <dbReference type="ARBA" id="ARBA00004123"/>
    </source>
</evidence>
<feature type="domain" description="HSF-type DNA-binding" evidence="5">
    <location>
        <begin position="296"/>
        <end position="391"/>
    </location>
</feature>
<evidence type="ECO:0000256" key="2">
    <source>
        <dbReference type="ARBA" id="ARBA00023125"/>
    </source>
</evidence>
<dbReference type="Pfam" id="PF00447">
    <property type="entry name" value="HSF_DNA-bind"/>
    <property type="match status" value="1"/>
</dbReference>
<dbReference type="AlphaFoldDB" id="A0A7S0KBD2"/>
<accession>A0A7S0KBD2</accession>
<keyword evidence="3" id="KW-0539">Nucleus</keyword>
<dbReference type="Gene3D" id="1.10.10.10">
    <property type="entry name" value="Winged helix-like DNA-binding domain superfamily/Winged helix DNA-binding domain"/>
    <property type="match status" value="1"/>
</dbReference>
<name>A0A7S0KBD2_9STRA</name>
<comment type="subcellular location">
    <subcellularLocation>
        <location evidence="1">Nucleus</location>
    </subcellularLocation>
</comment>
<dbReference type="SUPFAM" id="SSF46785">
    <property type="entry name" value="Winged helix' DNA-binding domain"/>
    <property type="match status" value="1"/>
</dbReference>
<dbReference type="FunFam" id="1.10.10.10:FF:000479">
    <property type="entry name" value="Predicted protein"/>
    <property type="match status" value="1"/>
</dbReference>
<proteinExistence type="inferred from homology"/>
<dbReference type="PANTHER" id="PTHR10015">
    <property type="entry name" value="HEAT SHOCK TRANSCRIPTION FACTOR"/>
    <property type="match status" value="1"/>
</dbReference>